<gene>
    <name evidence="3" type="ORF">S01H1_06163</name>
</gene>
<dbReference type="GO" id="GO:0016491">
    <property type="term" value="F:oxidoreductase activity"/>
    <property type="evidence" value="ECO:0007669"/>
    <property type="project" value="InterPro"/>
</dbReference>
<dbReference type="PANTHER" id="PTHR19384:SF17">
    <property type="entry name" value="NADPH--CYTOCHROME P450 REDUCTASE"/>
    <property type="match status" value="1"/>
</dbReference>
<dbReference type="EMBL" id="BARS01003198">
    <property type="protein sequence ID" value="GAF79095.1"/>
    <property type="molecule type" value="Genomic_DNA"/>
</dbReference>
<dbReference type="Gene3D" id="2.40.30.10">
    <property type="entry name" value="Translation factors"/>
    <property type="match status" value="1"/>
</dbReference>
<feature type="domain" description="Sulfite reductase [NADPH] flavoprotein alpha-component-like FAD-binding" evidence="2">
    <location>
        <begin position="7"/>
        <end position="83"/>
    </location>
</feature>
<comment type="caution">
    <text evidence="3">The sequence shown here is derived from an EMBL/GenBank/DDBJ whole genome shotgun (WGS) entry which is preliminary data.</text>
</comment>
<dbReference type="PANTHER" id="PTHR19384">
    <property type="entry name" value="NITRIC OXIDE SYNTHASE-RELATED"/>
    <property type="match status" value="1"/>
</dbReference>
<evidence type="ECO:0000259" key="2">
    <source>
        <dbReference type="Pfam" id="PF00667"/>
    </source>
</evidence>
<dbReference type="InterPro" id="IPR017938">
    <property type="entry name" value="Riboflavin_synthase-like_b-brl"/>
</dbReference>
<dbReference type="InterPro" id="IPR003097">
    <property type="entry name" value="CysJ-like_FAD-binding"/>
</dbReference>
<dbReference type="GO" id="GO:0050660">
    <property type="term" value="F:flavin adenine dinucleotide binding"/>
    <property type="evidence" value="ECO:0007669"/>
    <property type="project" value="TreeGrafter"/>
</dbReference>
<feature type="non-terminal residue" evidence="3">
    <location>
        <position position="164"/>
    </location>
</feature>
<dbReference type="GO" id="GO:0010181">
    <property type="term" value="F:FMN binding"/>
    <property type="evidence" value="ECO:0007669"/>
    <property type="project" value="TreeGrafter"/>
</dbReference>
<proteinExistence type="predicted"/>
<keyword evidence="1" id="KW-0285">Flavoprotein</keyword>
<name>X0TSI2_9ZZZZ</name>
<dbReference type="AlphaFoldDB" id="X0TSI2"/>
<evidence type="ECO:0000313" key="3">
    <source>
        <dbReference type="EMBL" id="GAF79095.1"/>
    </source>
</evidence>
<dbReference type="GO" id="GO:0005829">
    <property type="term" value="C:cytosol"/>
    <property type="evidence" value="ECO:0007669"/>
    <property type="project" value="TreeGrafter"/>
</dbReference>
<evidence type="ECO:0000256" key="1">
    <source>
        <dbReference type="ARBA" id="ARBA00022630"/>
    </source>
</evidence>
<dbReference type="SUPFAM" id="SSF63380">
    <property type="entry name" value="Riboflavin synthase domain-like"/>
    <property type="match status" value="1"/>
</dbReference>
<organism evidence="3">
    <name type="scientific">marine sediment metagenome</name>
    <dbReference type="NCBI Taxonomy" id="412755"/>
    <lineage>
        <taxon>unclassified sequences</taxon>
        <taxon>metagenomes</taxon>
        <taxon>ecological metagenomes</taxon>
    </lineage>
</organism>
<reference evidence="3" key="1">
    <citation type="journal article" date="2014" name="Front. Microbiol.">
        <title>High frequency of phylogenetically diverse reductive dehalogenase-homologous genes in deep subseafloor sedimentary metagenomes.</title>
        <authorList>
            <person name="Kawai M."/>
            <person name="Futagami T."/>
            <person name="Toyoda A."/>
            <person name="Takaki Y."/>
            <person name="Nishi S."/>
            <person name="Hori S."/>
            <person name="Arai W."/>
            <person name="Tsubouchi T."/>
            <person name="Morono Y."/>
            <person name="Uchiyama I."/>
            <person name="Ito T."/>
            <person name="Fujiyama A."/>
            <person name="Inagaki F."/>
            <person name="Takami H."/>
        </authorList>
    </citation>
    <scope>NUCLEOTIDE SEQUENCE</scope>
    <source>
        <strain evidence="3">Expedition CK06-06</strain>
    </source>
</reference>
<protein>
    <recommendedName>
        <fullName evidence="2">Sulfite reductase [NADPH] flavoprotein alpha-component-like FAD-binding domain-containing protein</fullName>
    </recommendedName>
</protein>
<dbReference type="Pfam" id="PF00667">
    <property type="entry name" value="FAD_binding_1"/>
    <property type="match status" value="1"/>
</dbReference>
<accession>X0TSI2</accession>
<sequence length="164" mass="19152">MNKYNFQSPFLTRIKHRSLLTKDGSSKKTYHLILDTDDCDITYNPGDSVAIIVENDPREVDLTLNYMKANPLQEIVDPKTSEKIKLIDFLTKKANISKATFNFVKLFDKKLNLDEIKEIIQNHHLWDILKLFEKHKIPIEEICKNMLPLLPRLYSIASSTKMYP</sequence>